<organism evidence="2 3">
    <name type="scientific">Lentinula edodes</name>
    <name type="common">Shiitake mushroom</name>
    <name type="synonym">Lentinus edodes</name>
    <dbReference type="NCBI Taxonomy" id="5353"/>
    <lineage>
        <taxon>Eukaryota</taxon>
        <taxon>Fungi</taxon>
        <taxon>Dikarya</taxon>
        <taxon>Basidiomycota</taxon>
        <taxon>Agaricomycotina</taxon>
        <taxon>Agaricomycetes</taxon>
        <taxon>Agaricomycetidae</taxon>
        <taxon>Agaricales</taxon>
        <taxon>Marasmiineae</taxon>
        <taxon>Omphalotaceae</taxon>
        <taxon>Lentinula</taxon>
    </lineage>
</organism>
<accession>A0A1Q3EPT5</accession>
<dbReference type="EMBL" id="BDGU01001041">
    <property type="protein sequence ID" value="GAW09213.1"/>
    <property type="molecule type" value="Genomic_DNA"/>
</dbReference>
<name>A0A1Q3EPT5_LENED</name>
<reference evidence="2 3" key="2">
    <citation type="submission" date="2017-02" db="EMBL/GenBank/DDBJ databases">
        <title>A genome survey and senescence transcriptome analysis in Lentinula edodes.</title>
        <authorList>
            <person name="Sakamoto Y."/>
            <person name="Nakade K."/>
            <person name="Sato S."/>
            <person name="Yoshida Y."/>
            <person name="Miyazaki K."/>
            <person name="Natsume S."/>
            <person name="Konno N."/>
        </authorList>
    </citation>
    <scope>NUCLEOTIDE SEQUENCE [LARGE SCALE GENOMIC DNA]</scope>
    <source>
        <strain evidence="2 3">NBRC 111202</strain>
    </source>
</reference>
<dbReference type="STRING" id="5353.A0A1Q3EPT5"/>
<protein>
    <submittedName>
        <fullName evidence="2">Uncharacterized protein</fullName>
    </submittedName>
</protein>
<dbReference type="Proteomes" id="UP000188533">
    <property type="component" value="Unassembled WGS sequence"/>
</dbReference>
<feature type="compositionally biased region" description="Low complexity" evidence="1">
    <location>
        <begin position="94"/>
        <end position="117"/>
    </location>
</feature>
<sequence length="128" mass="12310">MDAWCANCLGPLCTEAAGGPANKSLGLRVPSNHQPVIVPIAQHGSLDDCVYFTASGDGATASNATAAAGAANSTAAGTAAAGTAATGTSAAEIAKGQGQNKNQGSQAQSQAAVAKAGNGKGKRSISRL</sequence>
<feature type="region of interest" description="Disordered" evidence="1">
    <location>
        <begin position="94"/>
        <end position="128"/>
    </location>
</feature>
<gene>
    <name evidence="2" type="ORF">LENED_011350</name>
</gene>
<evidence type="ECO:0000256" key="1">
    <source>
        <dbReference type="SAM" id="MobiDB-lite"/>
    </source>
</evidence>
<keyword evidence="3" id="KW-1185">Reference proteome</keyword>
<evidence type="ECO:0000313" key="2">
    <source>
        <dbReference type="EMBL" id="GAW09213.1"/>
    </source>
</evidence>
<reference evidence="2 3" key="1">
    <citation type="submission" date="2016-08" db="EMBL/GenBank/DDBJ databases">
        <authorList>
            <consortium name="Lentinula edodes genome sequencing consortium"/>
            <person name="Sakamoto Y."/>
            <person name="Nakade K."/>
            <person name="Sato S."/>
            <person name="Yoshida Y."/>
            <person name="Miyazaki K."/>
            <person name="Natsume S."/>
            <person name="Konno N."/>
        </authorList>
    </citation>
    <scope>NUCLEOTIDE SEQUENCE [LARGE SCALE GENOMIC DNA]</scope>
    <source>
        <strain evidence="2 3">NBRC 111202</strain>
    </source>
</reference>
<dbReference type="AlphaFoldDB" id="A0A1Q3EPT5"/>
<comment type="caution">
    <text evidence="2">The sequence shown here is derived from an EMBL/GenBank/DDBJ whole genome shotgun (WGS) entry which is preliminary data.</text>
</comment>
<evidence type="ECO:0000313" key="3">
    <source>
        <dbReference type="Proteomes" id="UP000188533"/>
    </source>
</evidence>
<proteinExistence type="predicted"/>